<comment type="caution">
    <text evidence="4">The sequence shown here is derived from an EMBL/GenBank/DDBJ whole genome shotgun (WGS) entry which is preliminary data.</text>
</comment>
<keyword evidence="2" id="KW-0808">Transferase</keyword>
<reference evidence="4 5" key="1">
    <citation type="journal article" date="2011" name="Cell">
        <title>The monarch butterfly genome yields insights into long-distance migration.</title>
        <authorList>
            <person name="Zhan S."/>
            <person name="Merlin C."/>
            <person name="Boore J.L."/>
            <person name="Reppert S.M."/>
        </authorList>
    </citation>
    <scope>NUCLEOTIDE SEQUENCE [LARGE SCALE GENOMIC DNA]</scope>
    <source>
        <strain evidence="4">F-2</strain>
    </source>
</reference>
<dbReference type="KEGG" id="dpl:KGM_210826"/>
<sequence length="357" mass="42544">MRDNSNLLATSKRYTSSATNLFLAGSDANMNQTLEFPHEIREVTEEEDLIVKKYYKNYIRKFLRVGSHGYFQPPGYKEHASTIYNLDVRTDDVWVISFSRSDTIQILTNIFIVFIKINDISIIFLSPKLSYRYPTLESDKKKPSSKDHGYRATVNDFTNLHTLASPRYVKSHLPLSLLPPKLLDTAKVFYIARDPRDVIVSFFFMHKLFRYFDESVELQEFWELFKKDLVIHMPIFPHVKESWEKRKHPNMMFLFYEEMQKDLRLVIDKVCKFLGKDFSDEQKNKLVEYLNFENMKNRSAPKFKKTDDTDSEMQFLRKGKSGNWVNYFHSQELMKELDEYMERNLNNTDLRFPEVNK</sequence>
<dbReference type="STRING" id="278856.A0A212FHQ9"/>
<dbReference type="AlphaFoldDB" id="A0A212FHQ9"/>
<organism evidence="4 5">
    <name type="scientific">Danaus plexippus plexippus</name>
    <dbReference type="NCBI Taxonomy" id="278856"/>
    <lineage>
        <taxon>Eukaryota</taxon>
        <taxon>Metazoa</taxon>
        <taxon>Ecdysozoa</taxon>
        <taxon>Arthropoda</taxon>
        <taxon>Hexapoda</taxon>
        <taxon>Insecta</taxon>
        <taxon>Pterygota</taxon>
        <taxon>Neoptera</taxon>
        <taxon>Endopterygota</taxon>
        <taxon>Lepidoptera</taxon>
        <taxon>Glossata</taxon>
        <taxon>Ditrysia</taxon>
        <taxon>Papilionoidea</taxon>
        <taxon>Nymphalidae</taxon>
        <taxon>Danainae</taxon>
        <taxon>Danaini</taxon>
        <taxon>Danaina</taxon>
        <taxon>Danaus</taxon>
        <taxon>Danaus</taxon>
    </lineage>
</organism>
<gene>
    <name evidence="4" type="ORF">KGM_210826</name>
</gene>
<dbReference type="Gene3D" id="3.40.50.300">
    <property type="entry name" value="P-loop containing nucleotide triphosphate hydrolases"/>
    <property type="match status" value="1"/>
</dbReference>
<dbReference type="InterPro" id="IPR027417">
    <property type="entry name" value="P-loop_NTPase"/>
</dbReference>
<dbReference type="InParanoid" id="A0A212FHQ9"/>
<evidence type="ECO:0000256" key="1">
    <source>
        <dbReference type="ARBA" id="ARBA00005771"/>
    </source>
</evidence>
<dbReference type="Proteomes" id="UP000007151">
    <property type="component" value="Unassembled WGS sequence"/>
</dbReference>
<keyword evidence="5" id="KW-1185">Reference proteome</keyword>
<accession>A0A212FHQ9</accession>
<evidence type="ECO:0000313" key="4">
    <source>
        <dbReference type="EMBL" id="OWR53271.1"/>
    </source>
</evidence>
<dbReference type="PANTHER" id="PTHR11783">
    <property type="entry name" value="SULFOTRANSFERASE SULT"/>
    <property type="match status" value="1"/>
</dbReference>
<dbReference type="EMBL" id="AGBW02008469">
    <property type="protein sequence ID" value="OWR53271.1"/>
    <property type="molecule type" value="Genomic_DNA"/>
</dbReference>
<name>A0A212FHQ9_DANPL</name>
<proteinExistence type="inferred from homology"/>
<evidence type="ECO:0000256" key="2">
    <source>
        <dbReference type="ARBA" id="ARBA00022679"/>
    </source>
</evidence>
<evidence type="ECO:0000313" key="5">
    <source>
        <dbReference type="Proteomes" id="UP000007151"/>
    </source>
</evidence>
<dbReference type="SUPFAM" id="SSF52540">
    <property type="entry name" value="P-loop containing nucleoside triphosphate hydrolases"/>
    <property type="match status" value="1"/>
</dbReference>
<protein>
    <submittedName>
        <fullName evidence="4">Sulfotransferase</fullName>
    </submittedName>
</protein>
<dbReference type="InterPro" id="IPR000863">
    <property type="entry name" value="Sulfotransferase_dom"/>
</dbReference>
<evidence type="ECO:0000259" key="3">
    <source>
        <dbReference type="Pfam" id="PF00685"/>
    </source>
</evidence>
<feature type="domain" description="Sulfotransferase" evidence="3">
    <location>
        <begin position="91"/>
        <end position="348"/>
    </location>
</feature>
<comment type="similarity">
    <text evidence="1">Belongs to the sulfotransferase 1 family.</text>
</comment>
<dbReference type="GO" id="GO:0008146">
    <property type="term" value="F:sulfotransferase activity"/>
    <property type="evidence" value="ECO:0007669"/>
    <property type="project" value="InterPro"/>
</dbReference>
<dbReference type="eggNOG" id="KOG1584">
    <property type="taxonomic scope" value="Eukaryota"/>
</dbReference>
<dbReference type="Pfam" id="PF00685">
    <property type="entry name" value="Sulfotransfer_1"/>
    <property type="match status" value="1"/>
</dbReference>